<evidence type="ECO:0000256" key="4">
    <source>
        <dbReference type="ARBA" id="ARBA00022490"/>
    </source>
</evidence>
<feature type="compositionally biased region" description="Low complexity" evidence="11">
    <location>
        <begin position="513"/>
        <end position="528"/>
    </location>
</feature>
<dbReference type="InterPro" id="IPR007722">
    <property type="entry name" value="DCP2_BoxA"/>
</dbReference>
<dbReference type="CDD" id="cd03672">
    <property type="entry name" value="NUDIX_Dcp2p_Nudt20"/>
    <property type="match status" value="1"/>
</dbReference>
<keyword evidence="6" id="KW-0479">Metal-binding</keyword>
<protein>
    <recommendedName>
        <fullName evidence="12">Nudix hydrolase domain-containing protein</fullName>
    </recommendedName>
</protein>
<dbReference type="PANTHER" id="PTHR23114:SF17">
    <property type="entry name" value="M7GPPPN-MRNA HYDROLASE"/>
    <property type="match status" value="1"/>
</dbReference>
<dbReference type="Proteomes" id="UP000094389">
    <property type="component" value="Unassembled WGS sequence"/>
</dbReference>
<evidence type="ECO:0000313" key="14">
    <source>
        <dbReference type="Proteomes" id="UP000094389"/>
    </source>
</evidence>
<dbReference type="GO" id="GO:0030145">
    <property type="term" value="F:manganese ion binding"/>
    <property type="evidence" value="ECO:0007669"/>
    <property type="project" value="InterPro"/>
</dbReference>
<dbReference type="GO" id="GO:0140933">
    <property type="term" value="F:5'-(N(7)-methylguanosine 5'-triphospho)-[mRNA] hydrolase activity"/>
    <property type="evidence" value="ECO:0007669"/>
    <property type="project" value="InterPro"/>
</dbReference>
<dbReference type="OMA" id="QHYSEND"/>
<comment type="subcellular location">
    <subcellularLocation>
        <location evidence="2">Cytoplasm</location>
        <location evidence="2">P-body</location>
    </subcellularLocation>
</comment>
<feature type="compositionally biased region" description="Polar residues" evidence="11">
    <location>
        <begin position="665"/>
        <end position="697"/>
    </location>
</feature>
<dbReference type="SUPFAM" id="SSF55811">
    <property type="entry name" value="Nudix"/>
    <property type="match status" value="1"/>
</dbReference>
<organism evidence="13 14">
    <name type="scientific">Cyberlindnera jadinii (strain ATCC 18201 / CBS 1600 / BCRC 20928 / JCM 3617 / NBRC 0987 / NRRL Y-1542)</name>
    <name type="common">Torula yeast</name>
    <name type="synonym">Candida utilis</name>
    <dbReference type="NCBI Taxonomy" id="983966"/>
    <lineage>
        <taxon>Eukaryota</taxon>
        <taxon>Fungi</taxon>
        <taxon>Dikarya</taxon>
        <taxon>Ascomycota</taxon>
        <taxon>Saccharomycotina</taxon>
        <taxon>Saccharomycetes</taxon>
        <taxon>Phaffomycetales</taxon>
        <taxon>Phaffomycetaceae</taxon>
        <taxon>Cyberlindnera</taxon>
    </lineage>
</organism>
<evidence type="ECO:0000259" key="12">
    <source>
        <dbReference type="PROSITE" id="PS51462"/>
    </source>
</evidence>
<dbReference type="Gene3D" id="1.10.10.1050">
    <property type="entry name" value="Dcp2, box A domain"/>
    <property type="match status" value="1"/>
</dbReference>
<evidence type="ECO:0000256" key="10">
    <source>
        <dbReference type="ARBA" id="ARBA00023211"/>
    </source>
</evidence>
<feature type="domain" description="Nudix hydrolase" evidence="12">
    <location>
        <begin position="95"/>
        <end position="221"/>
    </location>
</feature>
<evidence type="ECO:0000256" key="1">
    <source>
        <dbReference type="ARBA" id="ARBA00001936"/>
    </source>
</evidence>
<keyword evidence="5" id="KW-0507">mRNA processing</keyword>
<dbReference type="InterPro" id="IPR020084">
    <property type="entry name" value="NUDIX_hydrolase_CS"/>
</dbReference>
<feature type="compositionally biased region" description="Polar residues" evidence="11">
    <location>
        <begin position="830"/>
        <end position="841"/>
    </location>
</feature>
<sequence>MSIALRDGFQGQSLDRVLEDVLVRFVLFAQPEEPERIFFDIELALWFYLDLIRTEHPQLQNFKIKAFSKKLAELYPFLWDGDIEEGLKKFSGYKSLVPVRGVALFDKTLTKVLLVQGIESRSWSFPRGKIEQDETDVQAAVREAMEEVGLDVKPYINEKDFIERTVKGKNYKIYLCKNIPDDVAYRPTVRNEIDAINWKNFKSLMKEIRKSQGNYFLVAMMIGQLSKWVKKQRGEIDEESLKSEVEEQLKNMLGIGEEPVNDPGRELLEILRTATAKKQIHDQQVHHVPLPITGFPIYPSFGTPFHPANVQPFSNMHLIAPFAPPVIPHPGMIPAYPFPVGNVLMGPRPPLPAQQQQQQQQPPNIAQLQRPSLVMRNDLGSTELLGLLNKKNEKPTAKKSPLASQNETLSTDRHKDSLLSLLGKSAPKAVEPSASNASKELLGLIKKPTTAEVKSTPLQKSNSKSKPSRSATPLGKQSRPQSPKPQRANSPKPKIKILKREDKSTTPLKTESKQSNSNSKSAKTSSAEGSTTPNAELLRLIQQSREAEDDDAELFEDFTDTEDDLGITPEDKGEVRVPSPEPIKVPSFHKGFEERGTTPPKKFKILKRGEELKAVSPILNEDLIPHTMAGNESIASIIDFSDRSGDEVEAGNSFEGPVELKNDGVSGSQGVTMNGGSSTSDGTETQSKSDLNATNNGMVKESDHTLSSPSDELMGLLRKGTEPKQGKDSVASAELFSMLHKSPEQNQKKTTTGDIEQPPKVNKEASNELMSALFSKPAPAPTTPNVIDQYPQTQVEQTPREPGTHSSGLMSLLTKTPSSNSASSPAPILATTSSTTENQDSQSKHSKNLLNLLFKR</sequence>
<evidence type="ECO:0000256" key="2">
    <source>
        <dbReference type="ARBA" id="ARBA00004201"/>
    </source>
</evidence>
<dbReference type="SUPFAM" id="SSF140586">
    <property type="entry name" value="Dcp2 domain-like"/>
    <property type="match status" value="1"/>
</dbReference>
<comment type="similarity">
    <text evidence="3">Belongs to the Nudix hydrolase family. DCP2 subfamily.</text>
</comment>
<keyword evidence="8" id="KW-0694">RNA-binding</keyword>
<feature type="region of interest" description="Disordered" evidence="11">
    <location>
        <begin position="643"/>
        <end position="856"/>
    </location>
</feature>
<gene>
    <name evidence="13" type="ORF">CYBJADRAFT_166908</name>
</gene>
<feature type="region of interest" description="Disordered" evidence="11">
    <location>
        <begin position="347"/>
        <end position="370"/>
    </location>
</feature>
<dbReference type="InterPro" id="IPR015797">
    <property type="entry name" value="NUDIX_hydrolase-like_dom_sf"/>
</dbReference>
<feature type="compositionally biased region" description="Acidic residues" evidence="11">
    <location>
        <begin position="547"/>
        <end position="565"/>
    </location>
</feature>
<dbReference type="SMART" id="SM01125">
    <property type="entry name" value="DCP2"/>
    <property type="match status" value="1"/>
</dbReference>
<dbReference type="InterPro" id="IPR036189">
    <property type="entry name" value="DCP2_BoxA_sf"/>
</dbReference>
<feature type="compositionally biased region" description="Polar residues" evidence="11">
    <location>
        <begin position="804"/>
        <end position="816"/>
    </location>
</feature>
<evidence type="ECO:0000313" key="13">
    <source>
        <dbReference type="EMBL" id="ODV74193.1"/>
    </source>
</evidence>
<dbReference type="GeneID" id="30989080"/>
<keyword evidence="10" id="KW-0464">Manganese</keyword>
<keyword evidence="4" id="KW-0963">Cytoplasm</keyword>
<evidence type="ECO:0000256" key="3">
    <source>
        <dbReference type="ARBA" id="ARBA00005279"/>
    </source>
</evidence>
<accession>A0A1E4S423</accession>
<evidence type="ECO:0000256" key="7">
    <source>
        <dbReference type="ARBA" id="ARBA00022801"/>
    </source>
</evidence>
<feature type="compositionally biased region" description="Low complexity" evidence="11">
    <location>
        <begin position="817"/>
        <end position="827"/>
    </location>
</feature>
<keyword evidence="14" id="KW-1185">Reference proteome</keyword>
<dbReference type="GO" id="GO:0000932">
    <property type="term" value="C:P-body"/>
    <property type="evidence" value="ECO:0007669"/>
    <property type="project" value="UniProtKB-SubCell"/>
</dbReference>
<evidence type="ECO:0000256" key="8">
    <source>
        <dbReference type="ARBA" id="ARBA00022884"/>
    </source>
</evidence>
<dbReference type="GO" id="GO:0000290">
    <property type="term" value="P:deadenylation-dependent decapping of nuclear-transcribed mRNA"/>
    <property type="evidence" value="ECO:0007669"/>
    <property type="project" value="InterPro"/>
</dbReference>
<dbReference type="FunFam" id="3.90.79.10:FF:000045">
    <property type="entry name" value="mRNA-decapping enzyme 2"/>
    <property type="match status" value="1"/>
</dbReference>
<keyword evidence="7" id="KW-0378">Hydrolase</keyword>
<feature type="compositionally biased region" description="Low complexity" evidence="11">
    <location>
        <begin position="353"/>
        <end position="370"/>
    </location>
</feature>
<dbReference type="Pfam" id="PF00293">
    <property type="entry name" value="NUDIX"/>
    <property type="match status" value="1"/>
</dbReference>
<dbReference type="GO" id="GO:0000184">
    <property type="term" value="P:nuclear-transcribed mRNA catabolic process, nonsense-mediated decay"/>
    <property type="evidence" value="ECO:0007669"/>
    <property type="project" value="UniProtKB-KW"/>
</dbReference>
<dbReference type="PROSITE" id="PS51462">
    <property type="entry name" value="NUDIX"/>
    <property type="match status" value="1"/>
</dbReference>
<proteinExistence type="inferred from homology"/>
<dbReference type="STRING" id="983966.A0A1E4S423"/>
<dbReference type="AlphaFoldDB" id="A0A1E4S423"/>
<evidence type="ECO:0000256" key="11">
    <source>
        <dbReference type="SAM" id="MobiDB-lite"/>
    </source>
</evidence>
<dbReference type="RefSeq" id="XP_020071232.1">
    <property type="nucleotide sequence ID" value="XM_020214684.1"/>
</dbReference>
<feature type="compositionally biased region" description="Polar residues" evidence="11">
    <location>
        <begin position="783"/>
        <end position="797"/>
    </location>
</feature>
<comment type="cofactor">
    <cofactor evidence="1">
        <name>Mn(2+)</name>
        <dbReference type="ChEBI" id="CHEBI:29035"/>
    </cofactor>
</comment>
<feature type="region of interest" description="Disordered" evidence="11">
    <location>
        <begin position="387"/>
        <end position="413"/>
    </location>
</feature>
<dbReference type="OrthoDB" id="18996at2759"/>
<dbReference type="PROSITE" id="PS00893">
    <property type="entry name" value="NUDIX_BOX"/>
    <property type="match status" value="1"/>
</dbReference>
<dbReference type="PANTHER" id="PTHR23114">
    <property type="entry name" value="M7GPPPN-MRNA HYDROLASE"/>
    <property type="match status" value="1"/>
</dbReference>
<evidence type="ECO:0000256" key="6">
    <source>
        <dbReference type="ARBA" id="ARBA00022723"/>
    </source>
</evidence>
<dbReference type="InterPro" id="IPR044099">
    <property type="entry name" value="Dcp2_NUDIX"/>
</dbReference>
<dbReference type="Pfam" id="PF05026">
    <property type="entry name" value="DCP2"/>
    <property type="match status" value="1"/>
</dbReference>
<dbReference type="EMBL" id="KV453928">
    <property type="protein sequence ID" value="ODV74193.1"/>
    <property type="molecule type" value="Genomic_DNA"/>
</dbReference>
<evidence type="ECO:0000256" key="9">
    <source>
        <dbReference type="ARBA" id="ARBA00023161"/>
    </source>
</evidence>
<feature type="compositionally biased region" description="Polar residues" evidence="11">
    <location>
        <begin position="452"/>
        <end position="471"/>
    </location>
</feature>
<feature type="region of interest" description="Disordered" evidence="11">
    <location>
        <begin position="448"/>
        <end position="600"/>
    </location>
</feature>
<keyword evidence="9" id="KW-0866">Nonsense-mediated mRNA decay</keyword>
<name>A0A1E4S423_CYBJN</name>
<dbReference type="GO" id="GO:0003723">
    <property type="term" value="F:RNA binding"/>
    <property type="evidence" value="ECO:0007669"/>
    <property type="project" value="UniProtKB-KW"/>
</dbReference>
<dbReference type="GO" id="GO:0006397">
    <property type="term" value="P:mRNA processing"/>
    <property type="evidence" value="ECO:0007669"/>
    <property type="project" value="UniProtKB-KW"/>
</dbReference>
<reference evidence="13 14" key="1">
    <citation type="journal article" date="2016" name="Proc. Natl. Acad. Sci. U.S.A.">
        <title>Comparative genomics of biotechnologically important yeasts.</title>
        <authorList>
            <person name="Riley R."/>
            <person name="Haridas S."/>
            <person name="Wolfe K.H."/>
            <person name="Lopes M.R."/>
            <person name="Hittinger C.T."/>
            <person name="Goeker M."/>
            <person name="Salamov A.A."/>
            <person name="Wisecaver J.H."/>
            <person name="Long T.M."/>
            <person name="Calvey C.H."/>
            <person name="Aerts A.L."/>
            <person name="Barry K.W."/>
            <person name="Choi C."/>
            <person name="Clum A."/>
            <person name="Coughlan A.Y."/>
            <person name="Deshpande S."/>
            <person name="Douglass A.P."/>
            <person name="Hanson S.J."/>
            <person name="Klenk H.-P."/>
            <person name="LaButti K.M."/>
            <person name="Lapidus A."/>
            <person name="Lindquist E.A."/>
            <person name="Lipzen A.M."/>
            <person name="Meier-Kolthoff J.P."/>
            <person name="Ohm R.A."/>
            <person name="Otillar R.P."/>
            <person name="Pangilinan J.L."/>
            <person name="Peng Y."/>
            <person name="Rokas A."/>
            <person name="Rosa C.A."/>
            <person name="Scheuner C."/>
            <person name="Sibirny A.A."/>
            <person name="Slot J.C."/>
            <person name="Stielow J.B."/>
            <person name="Sun H."/>
            <person name="Kurtzman C.P."/>
            <person name="Blackwell M."/>
            <person name="Grigoriev I.V."/>
            <person name="Jeffries T.W."/>
        </authorList>
    </citation>
    <scope>NUCLEOTIDE SEQUENCE [LARGE SCALE GENOMIC DNA]</scope>
    <source>
        <strain evidence="14">ATCC 18201 / CBS 1600 / BCRC 20928 / JCM 3617 / NBRC 0987 / NRRL Y-1542</strain>
    </source>
</reference>
<dbReference type="InterPro" id="IPR000086">
    <property type="entry name" value="NUDIX_hydrolase_dom"/>
</dbReference>
<dbReference type="Gene3D" id="3.90.79.10">
    <property type="entry name" value="Nucleoside Triphosphate Pyrophosphohydrolase"/>
    <property type="match status" value="1"/>
</dbReference>
<evidence type="ECO:0000256" key="5">
    <source>
        <dbReference type="ARBA" id="ARBA00022664"/>
    </source>
</evidence>